<sequence length="357" mass="39045">MQRLHLIGWPSGRRTPWASEPHSTPLAAMSPLVNLDAPRWDQSTYAGRAKHFLATTNPLNVLASDAELDAAKQLVEEYKAGLHPALGEDEIWRAKQLVDSAFHPDTGEKNFLAGRMAFQVPGNMIITGCMMTFYRSTPAVVFWQFMNQTFNSIVNYTNRNASTGVSKEQLLQAYAAASTASVATALGLNRWVSKRPKLSNGIVGRLVPLVAVAAANCVNIPLMRQRELLGGIEVETADGQKVGKSKRAAVEAVAQVVPSRILMAAPAMFIPPVIMNKLELRPTFRNNKVINALTMVGLTGVCLSFSTPLCCALFPQRSSMAVSSLEPELQETVRQRTFKQHSADADPITHVFYNKGL</sequence>
<evidence type="ECO:0000256" key="8">
    <source>
        <dbReference type="ARBA" id="ARBA00023136"/>
    </source>
</evidence>
<evidence type="ECO:0000256" key="7">
    <source>
        <dbReference type="ARBA" id="ARBA00023128"/>
    </source>
</evidence>
<keyword evidence="4" id="KW-0812">Transmembrane</keyword>
<dbReference type="GO" id="GO:0015075">
    <property type="term" value="F:monoatomic ion transmembrane transporter activity"/>
    <property type="evidence" value="ECO:0007669"/>
    <property type="project" value="InterPro"/>
</dbReference>
<keyword evidence="11" id="KW-1185">Reference proteome</keyword>
<keyword evidence="5" id="KW-0029">Amino-acid transport</keyword>
<keyword evidence="3" id="KW-0813">Transport</keyword>
<dbReference type="GO" id="GO:0005743">
    <property type="term" value="C:mitochondrial inner membrane"/>
    <property type="evidence" value="ECO:0007669"/>
    <property type="project" value="TreeGrafter"/>
</dbReference>
<evidence type="ECO:0000256" key="4">
    <source>
        <dbReference type="ARBA" id="ARBA00022692"/>
    </source>
</evidence>
<dbReference type="EMBL" id="BSXW01000708">
    <property type="protein sequence ID" value="GMF28319.1"/>
    <property type="molecule type" value="Genomic_DNA"/>
</dbReference>
<evidence type="ECO:0000256" key="3">
    <source>
        <dbReference type="ARBA" id="ARBA00022448"/>
    </source>
</evidence>
<protein>
    <recommendedName>
        <fullName evidence="9">Sidoreflexin</fullName>
    </recommendedName>
</protein>
<dbReference type="PANTHER" id="PTHR11153:SF8">
    <property type="entry name" value="SIDEROFLEXIN-1"/>
    <property type="match status" value="1"/>
</dbReference>
<evidence type="ECO:0000256" key="5">
    <source>
        <dbReference type="ARBA" id="ARBA00022970"/>
    </source>
</evidence>
<dbReference type="InterPro" id="IPR004686">
    <property type="entry name" value="Mtc"/>
</dbReference>
<accession>A0A9W6UAA3</accession>
<dbReference type="NCBIfam" id="TIGR00798">
    <property type="entry name" value="mtc"/>
    <property type="match status" value="1"/>
</dbReference>
<keyword evidence="6" id="KW-1133">Transmembrane helix</keyword>
<name>A0A9W6UAA3_9STRA</name>
<evidence type="ECO:0000256" key="1">
    <source>
        <dbReference type="ARBA" id="ARBA00004225"/>
    </source>
</evidence>
<keyword evidence="8" id="KW-0472">Membrane</keyword>
<gene>
    <name evidence="10" type="ORF">Plil01_001191700</name>
</gene>
<dbReference type="GO" id="GO:0140300">
    <property type="term" value="P:serine import into mitochondrion"/>
    <property type="evidence" value="ECO:0007669"/>
    <property type="project" value="TreeGrafter"/>
</dbReference>
<comment type="caution">
    <text evidence="10">The sequence shown here is derived from an EMBL/GenBank/DDBJ whole genome shotgun (WGS) entry which is preliminary data.</text>
</comment>
<dbReference type="Pfam" id="PF03820">
    <property type="entry name" value="SFXNs"/>
    <property type="match status" value="1"/>
</dbReference>
<evidence type="ECO:0000256" key="6">
    <source>
        <dbReference type="ARBA" id="ARBA00022989"/>
    </source>
</evidence>
<proteinExistence type="inferred from homology"/>
<evidence type="ECO:0000256" key="9">
    <source>
        <dbReference type="RuleBase" id="RU362000"/>
    </source>
</evidence>
<keyword evidence="7 9" id="KW-0496">Mitochondrion</keyword>
<dbReference type="PANTHER" id="PTHR11153">
    <property type="entry name" value="SIDEROFLEXIN"/>
    <property type="match status" value="1"/>
</dbReference>
<comment type="similarity">
    <text evidence="2 9">Belongs to the sideroflexin family.</text>
</comment>
<dbReference type="OrthoDB" id="6608471at2759"/>
<comment type="subcellular location">
    <subcellularLocation>
        <location evidence="1 9">Mitochondrion membrane</location>
        <topology evidence="1 9">Multi-pass membrane protein</topology>
    </subcellularLocation>
</comment>
<evidence type="ECO:0000313" key="10">
    <source>
        <dbReference type="EMBL" id="GMF28319.1"/>
    </source>
</evidence>
<reference evidence="10" key="1">
    <citation type="submission" date="2023-04" db="EMBL/GenBank/DDBJ databases">
        <title>Phytophthora lilii NBRC 32176.</title>
        <authorList>
            <person name="Ichikawa N."/>
            <person name="Sato H."/>
            <person name="Tonouchi N."/>
        </authorList>
    </citation>
    <scope>NUCLEOTIDE SEQUENCE</scope>
    <source>
        <strain evidence="10">NBRC 32176</strain>
    </source>
</reference>
<organism evidence="10 11">
    <name type="scientific">Phytophthora lilii</name>
    <dbReference type="NCBI Taxonomy" id="2077276"/>
    <lineage>
        <taxon>Eukaryota</taxon>
        <taxon>Sar</taxon>
        <taxon>Stramenopiles</taxon>
        <taxon>Oomycota</taxon>
        <taxon>Peronosporomycetes</taxon>
        <taxon>Peronosporales</taxon>
        <taxon>Peronosporaceae</taxon>
        <taxon>Phytophthora</taxon>
    </lineage>
</organism>
<evidence type="ECO:0000256" key="2">
    <source>
        <dbReference type="ARBA" id="ARBA00005974"/>
    </source>
</evidence>
<evidence type="ECO:0000313" key="11">
    <source>
        <dbReference type="Proteomes" id="UP001165083"/>
    </source>
</evidence>
<dbReference type="Proteomes" id="UP001165083">
    <property type="component" value="Unassembled WGS sequence"/>
</dbReference>
<dbReference type="AlphaFoldDB" id="A0A9W6UAA3"/>